<feature type="region of interest" description="Disordered" evidence="8">
    <location>
        <begin position="149"/>
        <end position="168"/>
    </location>
</feature>
<dbReference type="Pfam" id="PF00046">
    <property type="entry name" value="Homeodomain"/>
    <property type="match status" value="2"/>
</dbReference>
<dbReference type="Gene3D" id="1.10.10.60">
    <property type="entry name" value="Homeodomain-like"/>
    <property type="match status" value="3"/>
</dbReference>
<dbReference type="STRING" id="456900.A0A195CT06"/>
<sequence>RQRFMDDQRNELVRMFEENPHPSRNKIEELSQKMKIPFRHIKLWFHHIRTTIRSRPSSMLNHQQDDVGSKSDRKSKKKRLLKEELTIENRNKLIRILKETRYLRLELKEKLAEDFGVSLSQIAKWCKYLREVIRKTNENKKFISSTCDRQEDVDSKSDHKSEKKKLLEDSGRSKVGKLKKLIGVLKETPHLSTKKIIELAQEMGEKDASESNHKKVIKKLHKKSPRVKRIFTDDQRNELRRVFKETPYPSKNKIEELAQKMGLSFESVNTLFQYVRERNDKMKKSISSSTVIVQSSGMSVLPGFVLFETRFNS</sequence>
<dbReference type="EMBL" id="KQ977305">
    <property type="protein sequence ID" value="KYN03780.1"/>
    <property type="molecule type" value="Genomic_DNA"/>
</dbReference>
<keyword evidence="5 6" id="KW-0539">Nucleus</keyword>
<dbReference type="Proteomes" id="UP000078542">
    <property type="component" value="Unassembled WGS sequence"/>
</dbReference>
<dbReference type="SMART" id="SM00389">
    <property type="entry name" value="HOX"/>
    <property type="match status" value="3"/>
</dbReference>
<dbReference type="CDD" id="cd00086">
    <property type="entry name" value="homeodomain"/>
    <property type="match status" value="2"/>
</dbReference>
<keyword evidence="4 6" id="KW-0371">Homeobox</keyword>
<feature type="domain" description="Homeobox" evidence="9">
    <location>
        <begin position="222"/>
        <end position="282"/>
    </location>
</feature>
<evidence type="ECO:0000256" key="5">
    <source>
        <dbReference type="ARBA" id="ARBA00023242"/>
    </source>
</evidence>
<evidence type="ECO:0000256" key="2">
    <source>
        <dbReference type="ARBA" id="ARBA00010896"/>
    </source>
</evidence>
<evidence type="ECO:0000256" key="3">
    <source>
        <dbReference type="ARBA" id="ARBA00023125"/>
    </source>
</evidence>
<dbReference type="InterPro" id="IPR009057">
    <property type="entry name" value="Homeodomain-like_sf"/>
</dbReference>
<feature type="non-terminal residue" evidence="10">
    <location>
        <position position="1"/>
    </location>
</feature>
<dbReference type="InterPro" id="IPR050720">
    <property type="entry name" value="Engrailed_Homeobox_TFs"/>
</dbReference>
<feature type="region of interest" description="Disordered" evidence="8">
    <location>
        <begin position="55"/>
        <end position="78"/>
    </location>
</feature>
<evidence type="ECO:0000256" key="8">
    <source>
        <dbReference type="SAM" id="MobiDB-lite"/>
    </source>
</evidence>
<dbReference type="PANTHER" id="PTHR24341">
    <property type="entry name" value="HOMEOBOX PROTEIN ENGRAILED"/>
    <property type="match status" value="1"/>
</dbReference>
<dbReference type="GO" id="GO:0000978">
    <property type="term" value="F:RNA polymerase II cis-regulatory region sequence-specific DNA binding"/>
    <property type="evidence" value="ECO:0007669"/>
    <property type="project" value="TreeGrafter"/>
</dbReference>
<dbReference type="InterPro" id="IPR017970">
    <property type="entry name" value="Homeobox_CS"/>
</dbReference>
<feature type="compositionally biased region" description="Basic and acidic residues" evidence="8">
    <location>
        <begin position="63"/>
        <end position="72"/>
    </location>
</feature>
<organism evidence="10 11">
    <name type="scientific">Cyphomyrmex costatus</name>
    <dbReference type="NCBI Taxonomy" id="456900"/>
    <lineage>
        <taxon>Eukaryota</taxon>
        <taxon>Metazoa</taxon>
        <taxon>Ecdysozoa</taxon>
        <taxon>Arthropoda</taxon>
        <taxon>Hexapoda</taxon>
        <taxon>Insecta</taxon>
        <taxon>Pterygota</taxon>
        <taxon>Neoptera</taxon>
        <taxon>Endopterygota</taxon>
        <taxon>Hymenoptera</taxon>
        <taxon>Apocrita</taxon>
        <taxon>Aculeata</taxon>
        <taxon>Formicoidea</taxon>
        <taxon>Formicidae</taxon>
        <taxon>Myrmicinae</taxon>
        <taxon>Cyphomyrmex</taxon>
    </lineage>
</organism>
<evidence type="ECO:0000256" key="6">
    <source>
        <dbReference type="PROSITE-ProRule" id="PRU00108"/>
    </source>
</evidence>
<evidence type="ECO:0000259" key="9">
    <source>
        <dbReference type="PROSITE" id="PS50071"/>
    </source>
</evidence>
<dbReference type="GO" id="GO:0000981">
    <property type="term" value="F:DNA-binding transcription factor activity, RNA polymerase II-specific"/>
    <property type="evidence" value="ECO:0007669"/>
    <property type="project" value="InterPro"/>
</dbReference>
<evidence type="ECO:0000256" key="1">
    <source>
        <dbReference type="ARBA" id="ARBA00004123"/>
    </source>
</evidence>
<reference evidence="10 11" key="1">
    <citation type="submission" date="2016-03" db="EMBL/GenBank/DDBJ databases">
        <title>Cyphomyrmex costatus WGS genome.</title>
        <authorList>
            <person name="Nygaard S."/>
            <person name="Hu H."/>
            <person name="Boomsma J."/>
            <person name="Zhang G."/>
        </authorList>
    </citation>
    <scope>NUCLEOTIDE SEQUENCE [LARGE SCALE GENOMIC DNA]</scope>
    <source>
        <strain evidence="10">MS0001</strain>
        <tissue evidence="10">Whole body</tissue>
    </source>
</reference>
<dbReference type="PANTHER" id="PTHR24341:SF6">
    <property type="entry name" value="HOMEOBOX PROTEIN INVECTED"/>
    <property type="match status" value="1"/>
</dbReference>
<dbReference type="InterPro" id="IPR001356">
    <property type="entry name" value="HD"/>
</dbReference>
<proteinExistence type="inferred from homology"/>
<feature type="DNA-binding region" description="Homeobox" evidence="6">
    <location>
        <begin position="3"/>
        <end position="56"/>
    </location>
</feature>
<dbReference type="GO" id="GO:0005634">
    <property type="term" value="C:nucleus"/>
    <property type="evidence" value="ECO:0007669"/>
    <property type="project" value="UniProtKB-SubCell"/>
</dbReference>
<keyword evidence="3 6" id="KW-0238">DNA-binding</keyword>
<dbReference type="SUPFAM" id="SSF46689">
    <property type="entry name" value="Homeodomain-like"/>
    <property type="match status" value="2"/>
</dbReference>
<evidence type="ECO:0000256" key="7">
    <source>
        <dbReference type="RuleBase" id="RU000682"/>
    </source>
</evidence>
<accession>A0A195CT06</accession>
<comment type="subcellular location">
    <subcellularLocation>
        <location evidence="1 6 7">Nucleus</location>
    </subcellularLocation>
</comment>
<protein>
    <recommendedName>
        <fullName evidence="9">Homeobox domain-containing protein</fullName>
    </recommendedName>
</protein>
<feature type="DNA-binding region" description="Homeobox" evidence="6">
    <location>
        <begin position="224"/>
        <end position="283"/>
    </location>
</feature>
<evidence type="ECO:0000256" key="4">
    <source>
        <dbReference type="ARBA" id="ARBA00023155"/>
    </source>
</evidence>
<comment type="similarity">
    <text evidence="2">Belongs to the engrailed homeobox family.</text>
</comment>
<name>A0A195CT06_9HYME</name>
<evidence type="ECO:0000313" key="10">
    <source>
        <dbReference type="EMBL" id="KYN03780.1"/>
    </source>
</evidence>
<gene>
    <name evidence="10" type="ORF">ALC62_05477</name>
</gene>
<dbReference type="AlphaFoldDB" id="A0A195CT06"/>
<feature type="domain" description="Homeobox" evidence="9">
    <location>
        <begin position="1"/>
        <end position="55"/>
    </location>
</feature>
<keyword evidence="11" id="KW-1185">Reference proteome</keyword>
<evidence type="ECO:0000313" key="11">
    <source>
        <dbReference type="Proteomes" id="UP000078542"/>
    </source>
</evidence>
<dbReference type="GO" id="GO:0030182">
    <property type="term" value="P:neuron differentiation"/>
    <property type="evidence" value="ECO:0007669"/>
    <property type="project" value="TreeGrafter"/>
</dbReference>
<dbReference type="PROSITE" id="PS50071">
    <property type="entry name" value="HOMEOBOX_2"/>
    <property type="match status" value="2"/>
</dbReference>
<dbReference type="PROSITE" id="PS00027">
    <property type="entry name" value="HOMEOBOX_1"/>
    <property type="match status" value="1"/>
</dbReference>